<dbReference type="InterPro" id="IPR018289">
    <property type="entry name" value="MULE_transposase_dom"/>
</dbReference>
<dbReference type="PANTHER" id="PTHR31973">
    <property type="entry name" value="POLYPROTEIN, PUTATIVE-RELATED"/>
    <property type="match status" value="1"/>
</dbReference>
<dbReference type="Pfam" id="PF10551">
    <property type="entry name" value="MULE"/>
    <property type="match status" value="1"/>
</dbReference>
<protein>
    <recommendedName>
        <fullName evidence="2">MULE transposase domain-containing protein</fullName>
    </recommendedName>
</protein>
<proteinExistence type="predicted"/>
<comment type="caution">
    <text evidence="3">The sequence shown here is derived from an EMBL/GenBank/DDBJ whole genome shotgun (WGS) entry which is preliminary data.</text>
</comment>
<evidence type="ECO:0000313" key="3">
    <source>
        <dbReference type="EMBL" id="KAL0438862.1"/>
    </source>
</evidence>
<reference evidence="3" key="2">
    <citation type="journal article" date="2024" name="Plant">
        <title>Genomic evolution and insights into agronomic trait innovations of Sesamum species.</title>
        <authorList>
            <person name="Miao H."/>
            <person name="Wang L."/>
            <person name="Qu L."/>
            <person name="Liu H."/>
            <person name="Sun Y."/>
            <person name="Le M."/>
            <person name="Wang Q."/>
            <person name="Wei S."/>
            <person name="Zheng Y."/>
            <person name="Lin W."/>
            <person name="Duan Y."/>
            <person name="Cao H."/>
            <person name="Xiong S."/>
            <person name="Wang X."/>
            <person name="Wei L."/>
            <person name="Li C."/>
            <person name="Ma Q."/>
            <person name="Ju M."/>
            <person name="Zhao R."/>
            <person name="Li G."/>
            <person name="Mu C."/>
            <person name="Tian Q."/>
            <person name="Mei H."/>
            <person name="Zhang T."/>
            <person name="Gao T."/>
            <person name="Zhang H."/>
        </authorList>
    </citation>
    <scope>NUCLEOTIDE SEQUENCE</scope>
    <source>
        <strain evidence="3">KEN1</strain>
    </source>
</reference>
<feature type="region of interest" description="Disordered" evidence="1">
    <location>
        <begin position="1"/>
        <end position="30"/>
    </location>
</feature>
<name>A0AAW2WB65_9LAMI</name>
<sequence length="226" mass="25882">MKVMRNCSDFDDSSNVDYHQPRNESESPSLVLEDMEGESEEDIFQENNNNNVEPMKEFVNDENWTYDNSLAKAKYLSMRMEDAIRDNPNIPIGAEMIFSMSCYGDYCETVRAKNPGSKIILRRPIIGLDGCFLKTVYQGQLLVAVGRDGNDNMMLIAIVVVQVKNRENWSWFIGELLDNIGGLGIDKWSFILDRQKGLVDALRELAPGSEHRFCVRHLYEKLQSKV</sequence>
<accession>A0AAW2WB65</accession>
<dbReference type="EMBL" id="JACGWN010000008">
    <property type="protein sequence ID" value="KAL0438862.1"/>
    <property type="molecule type" value="Genomic_DNA"/>
</dbReference>
<dbReference type="PANTHER" id="PTHR31973:SF187">
    <property type="entry name" value="MUTATOR TRANSPOSASE MUDRA PROTEIN"/>
    <property type="match status" value="1"/>
</dbReference>
<evidence type="ECO:0000259" key="2">
    <source>
        <dbReference type="Pfam" id="PF10551"/>
    </source>
</evidence>
<dbReference type="AlphaFoldDB" id="A0AAW2WB65"/>
<feature type="domain" description="MULE transposase" evidence="2">
    <location>
        <begin position="126"/>
        <end position="220"/>
    </location>
</feature>
<gene>
    <name evidence="3" type="ORF">Slati_2369200</name>
</gene>
<reference evidence="3" key="1">
    <citation type="submission" date="2020-06" db="EMBL/GenBank/DDBJ databases">
        <authorList>
            <person name="Li T."/>
            <person name="Hu X."/>
            <person name="Zhang T."/>
            <person name="Song X."/>
            <person name="Zhang H."/>
            <person name="Dai N."/>
            <person name="Sheng W."/>
            <person name="Hou X."/>
            <person name="Wei L."/>
        </authorList>
    </citation>
    <scope>NUCLEOTIDE SEQUENCE</scope>
    <source>
        <strain evidence="3">KEN1</strain>
        <tissue evidence="3">Leaf</tissue>
    </source>
</reference>
<evidence type="ECO:0000256" key="1">
    <source>
        <dbReference type="SAM" id="MobiDB-lite"/>
    </source>
</evidence>
<organism evidence="3">
    <name type="scientific">Sesamum latifolium</name>
    <dbReference type="NCBI Taxonomy" id="2727402"/>
    <lineage>
        <taxon>Eukaryota</taxon>
        <taxon>Viridiplantae</taxon>
        <taxon>Streptophyta</taxon>
        <taxon>Embryophyta</taxon>
        <taxon>Tracheophyta</taxon>
        <taxon>Spermatophyta</taxon>
        <taxon>Magnoliopsida</taxon>
        <taxon>eudicotyledons</taxon>
        <taxon>Gunneridae</taxon>
        <taxon>Pentapetalae</taxon>
        <taxon>asterids</taxon>
        <taxon>lamiids</taxon>
        <taxon>Lamiales</taxon>
        <taxon>Pedaliaceae</taxon>
        <taxon>Sesamum</taxon>
    </lineage>
</organism>